<evidence type="ECO:0000313" key="2">
    <source>
        <dbReference type="EMBL" id="GMI20599.1"/>
    </source>
</evidence>
<feature type="compositionally biased region" description="Basic and acidic residues" evidence="1">
    <location>
        <begin position="1"/>
        <end position="12"/>
    </location>
</feature>
<feature type="compositionally biased region" description="Pro residues" evidence="1">
    <location>
        <begin position="172"/>
        <end position="181"/>
    </location>
</feature>
<proteinExistence type="predicted"/>
<gene>
    <name evidence="2" type="ORF">TeGR_g7972</name>
</gene>
<dbReference type="Proteomes" id="UP001165060">
    <property type="component" value="Unassembled WGS sequence"/>
</dbReference>
<evidence type="ECO:0000256" key="1">
    <source>
        <dbReference type="SAM" id="MobiDB-lite"/>
    </source>
</evidence>
<name>A0ABQ6M6N9_9STRA</name>
<sequence length="181" mass="20058">MYSSSDLKRKAETSAANTGLQSRAFDRLIASQLKHIKKNAPSKAVPTEEEHKLAQEMEREKNLKKSKKMSARALELSKQGLSGAVIQMMLKEEGELDSGSDEDGSSSDDSRAKKKRKKSKKEKKSKKSKKSKKEKKRSKKSKKEKKRKRESSESSDESGSESDSEPEAAPAEAPPPESSSD</sequence>
<feature type="region of interest" description="Disordered" evidence="1">
    <location>
        <begin position="37"/>
        <end position="181"/>
    </location>
</feature>
<evidence type="ECO:0000313" key="3">
    <source>
        <dbReference type="Proteomes" id="UP001165060"/>
    </source>
</evidence>
<comment type="caution">
    <text evidence="2">The sequence shown here is derived from an EMBL/GenBank/DDBJ whole genome shotgun (WGS) entry which is preliminary data.</text>
</comment>
<feature type="compositionally biased region" description="Acidic residues" evidence="1">
    <location>
        <begin position="94"/>
        <end position="106"/>
    </location>
</feature>
<reference evidence="2 3" key="1">
    <citation type="journal article" date="2023" name="Commun. Biol.">
        <title>Genome analysis of Parmales, the sister group of diatoms, reveals the evolutionary specialization of diatoms from phago-mixotrophs to photoautotrophs.</title>
        <authorList>
            <person name="Ban H."/>
            <person name="Sato S."/>
            <person name="Yoshikawa S."/>
            <person name="Yamada K."/>
            <person name="Nakamura Y."/>
            <person name="Ichinomiya M."/>
            <person name="Sato N."/>
            <person name="Blanc-Mathieu R."/>
            <person name="Endo H."/>
            <person name="Kuwata A."/>
            <person name="Ogata H."/>
        </authorList>
    </citation>
    <scope>NUCLEOTIDE SEQUENCE [LARGE SCALE GENOMIC DNA]</scope>
</reference>
<dbReference type="EMBL" id="BRYB01000018">
    <property type="protein sequence ID" value="GMI20599.1"/>
    <property type="molecule type" value="Genomic_DNA"/>
</dbReference>
<feature type="compositionally biased region" description="Basic residues" evidence="1">
    <location>
        <begin position="112"/>
        <end position="149"/>
    </location>
</feature>
<feature type="compositionally biased region" description="Basic and acidic residues" evidence="1">
    <location>
        <begin position="46"/>
        <end position="63"/>
    </location>
</feature>
<keyword evidence="3" id="KW-1185">Reference proteome</keyword>
<accession>A0ABQ6M6N9</accession>
<feature type="region of interest" description="Disordered" evidence="1">
    <location>
        <begin position="1"/>
        <end position="23"/>
    </location>
</feature>
<protein>
    <submittedName>
        <fullName evidence="2">Uncharacterized protein</fullName>
    </submittedName>
</protein>
<feature type="compositionally biased region" description="Acidic residues" evidence="1">
    <location>
        <begin position="153"/>
        <end position="166"/>
    </location>
</feature>
<organism evidence="2 3">
    <name type="scientific">Tetraparma gracilis</name>
    <dbReference type="NCBI Taxonomy" id="2962635"/>
    <lineage>
        <taxon>Eukaryota</taxon>
        <taxon>Sar</taxon>
        <taxon>Stramenopiles</taxon>
        <taxon>Ochrophyta</taxon>
        <taxon>Bolidophyceae</taxon>
        <taxon>Parmales</taxon>
        <taxon>Triparmaceae</taxon>
        <taxon>Tetraparma</taxon>
    </lineage>
</organism>